<evidence type="ECO:0000313" key="1">
    <source>
        <dbReference type="EMBL" id="CAE7938631.1"/>
    </source>
</evidence>
<organism evidence="1 2">
    <name type="scientific">Symbiodinium necroappetens</name>
    <dbReference type="NCBI Taxonomy" id="1628268"/>
    <lineage>
        <taxon>Eukaryota</taxon>
        <taxon>Sar</taxon>
        <taxon>Alveolata</taxon>
        <taxon>Dinophyceae</taxon>
        <taxon>Suessiales</taxon>
        <taxon>Symbiodiniaceae</taxon>
        <taxon>Symbiodinium</taxon>
    </lineage>
</organism>
<proteinExistence type="predicted"/>
<accession>A0A813C2M2</accession>
<protein>
    <submittedName>
        <fullName evidence="1">Uncharacterized protein</fullName>
    </submittedName>
</protein>
<dbReference type="AlphaFoldDB" id="A0A813C2M2"/>
<dbReference type="Proteomes" id="UP000601435">
    <property type="component" value="Unassembled WGS sequence"/>
</dbReference>
<sequence>MLSIVNNLVSLERLLLDDTLKILQSWRERLERLRYGVTSTLFEEDNLKDITFLDNYLCSLIDPVAGLIDYTKNWQKPVSLFGVTASSTRRNRVVLSLLAYFAVLLWQLLKQQGWYIALQQELAQIAESHGVHFS</sequence>
<keyword evidence="2" id="KW-1185">Reference proteome</keyword>
<dbReference type="EMBL" id="CAJNJA010086737">
    <property type="protein sequence ID" value="CAE7938631.1"/>
    <property type="molecule type" value="Genomic_DNA"/>
</dbReference>
<comment type="caution">
    <text evidence="1">The sequence shown here is derived from an EMBL/GenBank/DDBJ whole genome shotgun (WGS) entry which is preliminary data.</text>
</comment>
<gene>
    <name evidence="1" type="ORF">SNEC2469_LOCUS33224</name>
</gene>
<reference evidence="1" key="1">
    <citation type="submission" date="2021-02" db="EMBL/GenBank/DDBJ databases">
        <authorList>
            <person name="Dougan E. K."/>
            <person name="Rhodes N."/>
            <person name="Thang M."/>
            <person name="Chan C."/>
        </authorList>
    </citation>
    <scope>NUCLEOTIDE SEQUENCE</scope>
</reference>
<name>A0A813C2M2_9DINO</name>
<evidence type="ECO:0000313" key="2">
    <source>
        <dbReference type="Proteomes" id="UP000601435"/>
    </source>
</evidence>
<dbReference type="OrthoDB" id="430993at2759"/>